<reference evidence="7 8" key="1">
    <citation type="submission" date="2020-06" db="EMBL/GenBank/DDBJ databases">
        <title>Rheinheimera sp. nov., a marine bacterium isolated from coastal.</title>
        <authorList>
            <person name="Yu Q."/>
            <person name="Qi Y."/>
            <person name="Pu J."/>
        </authorList>
    </citation>
    <scope>NUCLEOTIDE SEQUENCE [LARGE SCALE GENOMIC DNA]</scope>
    <source>
        <strain evidence="7 8">YQF-2</strain>
    </source>
</reference>
<dbReference type="GO" id="GO:0003677">
    <property type="term" value="F:DNA binding"/>
    <property type="evidence" value="ECO:0007669"/>
    <property type="project" value="UniProtKB-KW"/>
</dbReference>
<dbReference type="GO" id="GO:0030170">
    <property type="term" value="F:pyridoxal phosphate binding"/>
    <property type="evidence" value="ECO:0007669"/>
    <property type="project" value="InterPro"/>
</dbReference>
<proteinExistence type="inferred from homology"/>
<comment type="similarity">
    <text evidence="1">In the C-terminal section; belongs to the class-I pyridoxal-phosphate-dependent aminotransferase family.</text>
</comment>
<dbReference type="InterPro" id="IPR015424">
    <property type="entry name" value="PyrdxlP-dep_Trfase"/>
</dbReference>
<dbReference type="Pfam" id="PF00155">
    <property type="entry name" value="Aminotran_1_2"/>
    <property type="match status" value="1"/>
</dbReference>
<dbReference type="GO" id="GO:0003700">
    <property type="term" value="F:DNA-binding transcription factor activity"/>
    <property type="evidence" value="ECO:0007669"/>
    <property type="project" value="InterPro"/>
</dbReference>
<gene>
    <name evidence="7" type="ORF">HRH59_01095</name>
</gene>
<dbReference type="InterPro" id="IPR036390">
    <property type="entry name" value="WH_DNA-bd_sf"/>
</dbReference>
<dbReference type="Gene3D" id="1.10.10.10">
    <property type="entry name" value="Winged helix-like DNA-binding domain superfamily/Winged helix DNA-binding domain"/>
    <property type="match status" value="1"/>
</dbReference>
<keyword evidence="7" id="KW-0808">Transferase</keyword>
<evidence type="ECO:0000256" key="5">
    <source>
        <dbReference type="ARBA" id="ARBA00023163"/>
    </source>
</evidence>
<dbReference type="EMBL" id="JABSOD010000001">
    <property type="protein sequence ID" value="NRQ41172.1"/>
    <property type="molecule type" value="Genomic_DNA"/>
</dbReference>
<feature type="domain" description="HTH gntR-type" evidence="6">
    <location>
        <begin position="2"/>
        <end position="70"/>
    </location>
</feature>
<keyword evidence="2" id="KW-0663">Pyridoxal phosphate</keyword>
<keyword evidence="8" id="KW-1185">Reference proteome</keyword>
<dbReference type="InterPro" id="IPR036388">
    <property type="entry name" value="WH-like_DNA-bd_sf"/>
</dbReference>
<dbReference type="SUPFAM" id="SSF46785">
    <property type="entry name" value="Winged helix' DNA-binding domain"/>
    <property type="match status" value="1"/>
</dbReference>
<dbReference type="InterPro" id="IPR015422">
    <property type="entry name" value="PyrdxlP-dep_Trfase_small"/>
</dbReference>
<dbReference type="CDD" id="cd00609">
    <property type="entry name" value="AAT_like"/>
    <property type="match status" value="1"/>
</dbReference>
<evidence type="ECO:0000256" key="4">
    <source>
        <dbReference type="ARBA" id="ARBA00023125"/>
    </source>
</evidence>
<dbReference type="Pfam" id="PF00392">
    <property type="entry name" value="GntR"/>
    <property type="match status" value="1"/>
</dbReference>
<dbReference type="GO" id="GO:0008483">
    <property type="term" value="F:transaminase activity"/>
    <property type="evidence" value="ECO:0007669"/>
    <property type="project" value="UniProtKB-KW"/>
</dbReference>
<dbReference type="RefSeq" id="WP_173499418.1">
    <property type="nucleotide sequence ID" value="NZ_JABSOD010000001.1"/>
</dbReference>
<comment type="caution">
    <text evidence="7">The sequence shown here is derived from an EMBL/GenBank/DDBJ whole genome shotgun (WGS) entry which is preliminary data.</text>
</comment>
<keyword evidence="7" id="KW-0032">Aminotransferase</keyword>
<dbReference type="Proteomes" id="UP000523161">
    <property type="component" value="Unassembled WGS sequence"/>
</dbReference>
<dbReference type="PROSITE" id="PS50949">
    <property type="entry name" value="HTH_GNTR"/>
    <property type="match status" value="1"/>
</dbReference>
<evidence type="ECO:0000256" key="1">
    <source>
        <dbReference type="ARBA" id="ARBA00005384"/>
    </source>
</evidence>
<keyword evidence="3" id="KW-0805">Transcription regulation</keyword>
<keyword evidence="4" id="KW-0238">DNA-binding</keyword>
<name>A0A7Y5AML0_9GAMM</name>
<dbReference type="SMART" id="SM00345">
    <property type="entry name" value="HTH_GNTR"/>
    <property type="match status" value="1"/>
</dbReference>
<dbReference type="InterPro" id="IPR051446">
    <property type="entry name" value="HTH_trans_reg/aminotransferase"/>
</dbReference>
<evidence type="ECO:0000313" key="7">
    <source>
        <dbReference type="EMBL" id="NRQ41172.1"/>
    </source>
</evidence>
<evidence type="ECO:0000256" key="3">
    <source>
        <dbReference type="ARBA" id="ARBA00023015"/>
    </source>
</evidence>
<dbReference type="InterPro" id="IPR004839">
    <property type="entry name" value="Aminotransferase_I/II_large"/>
</dbReference>
<keyword evidence="5" id="KW-0804">Transcription</keyword>
<sequence>MSFRYQQLAGELQQQIEQGQYACGERLPGVRELAKRRALSVSTVVASYRLLEADGYLQANNRSGYVVTARHQPPPLSGAPLQHSVLPSSVSSQQMALTLSKAAADPAYMRLGAAVPAPLYLPQHALQKALQQVIKAAPARLMCYEASRGAPELRREIARRMALQGAVVAPQDVIITNGCQEALMLSLKAVTQPGDIVVIEAPAFYGLLQALEAAGLKALALPADPQTGLAADALQQALAQWPVKACVLIANYSNPLGSLMPDADKKRIAQLLAERGIPLIEDDTYGDLGFAGPRPASCFALAPQADIFYCSTFSKTLSPDLRLGWVIAPKHTAKLEYLKFISNISSAALPQLAVARLLQSGRYERHLREVRPLYQAALQRISSSIGRLFPAGTRVSQPQGGFVLWVELPQGVDGYLLAQQALGENISIAPGAIFSPTPAGSASVFGNFIRLNGAVEQDARLERALQTLAQLCQRQLEAAKPA</sequence>
<dbReference type="PANTHER" id="PTHR46577:SF2">
    <property type="entry name" value="TRANSCRIPTIONAL REGULATORY PROTEIN"/>
    <property type="match status" value="1"/>
</dbReference>
<dbReference type="InterPro" id="IPR015421">
    <property type="entry name" value="PyrdxlP-dep_Trfase_major"/>
</dbReference>
<dbReference type="Gene3D" id="3.90.1150.10">
    <property type="entry name" value="Aspartate Aminotransferase, domain 1"/>
    <property type="match status" value="1"/>
</dbReference>
<evidence type="ECO:0000313" key="8">
    <source>
        <dbReference type="Proteomes" id="UP000523161"/>
    </source>
</evidence>
<dbReference type="Gene3D" id="3.40.640.10">
    <property type="entry name" value="Type I PLP-dependent aspartate aminotransferase-like (Major domain)"/>
    <property type="match status" value="1"/>
</dbReference>
<protein>
    <submittedName>
        <fullName evidence="7">PLP-dependent aminotransferase family protein</fullName>
    </submittedName>
</protein>
<accession>A0A7Y5AML0</accession>
<dbReference type="AlphaFoldDB" id="A0A7Y5AML0"/>
<evidence type="ECO:0000259" key="6">
    <source>
        <dbReference type="PROSITE" id="PS50949"/>
    </source>
</evidence>
<dbReference type="InterPro" id="IPR000524">
    <property type="entry name" value="Tscrpt_reg_HTH_GntR"/>
</dbReference>
<evidence type="ECO:0000256" key="2">
    <source>
        <dbReference type="ARBA" id="ARBA00022898"/>
    </source>
</evidence>
<dbReference type="SUPFAM" id="SSF53383">
    <property type="entry name" value="PLP-dependent transferases"/>
    <property type="match status" value="1"/>
</dbReference>
<organism evidence="7 8">
    <name type="scientific">Rheinheimera lutimaris</name>
    <dbReference type="NCBI Taxonomy" id="2740584"/>
    <lineage>
        <taxon>Bacteria</taxon>
        <taxon>Pseudomonadati</taxon>
        <taxon>Pseudomonadota</taxon>
        <taxon>Gammaproteobacteria</taxon>
        <taxon>Chromatiales</taxon>
        <taxon>Chromatiaceae</taxon>
        <taxon>Rheinheimera</taxon>
    </lineage>
</organism>
<dbReference type="CDD" id="cd07377">
    <property type="entry name" value="WHTH_GntR"/>
    <property type="match status" value="1"/>
</dbReference>
<dbReference type="PANTHER" id="PTHR46577">
    <property type="entry name" value="HTH-TYPE TRANSCRIPTIONAL REGULATORY PROTEIN GABR"/>
    <property type="match status" value="1"/>
</dbReference>